<feature type="compositionally biased region" description="Polar residues" evidence="7">
    <location>
        <begin position="33"/>
        <end position="45"/>
    </location>
</feature>
<dbReference type="PROSITE" id="PS50240">
    <property type="entry name" value="TRYPSIN_DOM"/>
    <property type="match status" value="1"/>
</dbReference>
<reference evidence="9" key="1">
    <citation type="submission" date="2020-11" db="EMBL/GenBank/DDBJ databases">
        <authorList>
            <person name="Tran Van P."/>
        </authorList>
    </citation>
    <scope>NUCLEOTIDE SEQUENCE</scope>
</reference>
<dbReference type="PROSITE" id="PS00134">
    <property type="entry name" value="TRYPSIN_HIS"/>
    <property type="match status" value="1"/>
</dbReference>
<dbReference type="EMBL" id="OA883390">
    <property type="protein sequence ID" value="CAD7278762.1"/>
    <property type="molecule type" value="Genomic_DNA"/>
</dbReference>
<dbReference type="PROSITE" id="PS00135">
    <property type="entry name" value="TRYPSIN_SER"/>
    <property type="match status" value="1"/>
</dbReference>
<dbReference type="SUPFAM" id="SSF50494">
    <property type="entry name" value="Trypsin-like serine proteases"/>
    <property type="match status" value="1"/>
</dbReference>
<dbReference type="GO" id="GO:0005615">
    <property type="term" value="C:extracellular space"/>
    <property type="evidence" value="ECO:0007669"/>
    <property type="project" value="TreeGrafter"/>
</dbReference>
<evidence type="ECO:0000256" key="3">
    <source>
        <dbReference type="ARBA" id="ARBA00022825"/>
    </source>
</evidence>
<dbReference type="SMART" id="SM00020">
    <property type="entry name" value="Tryp_SPc"/>
    <property type="match status" value="1"/>
</dbReference>
<dbReference type="InterPro" id="IPR043504">
    <property type="entry name" value="Peptidase_S1_PA_chymotrypsin"/>
</dbReference>
<dbReference type="CDD" id="cd00190">
    <property type="entry name" value="Tryp_SPc"/>
    <property type="match status" value="1"/>
</dbReference>
<dbReference type="OrthoDB" id="10004439at2759"/>
<dbReference type="InterPro" id="IPR001314">
    <property type="entry name" value="Peptidase_S1A"/>
</dbReference>
<comment type="similarity">
    <text evidence="5">Belongs to the peptidase S1 family. CLIP subfamily.</text>
</comment>
<dbReference type="AlphaFoldDB" id="A0A7R9BNS0"/>
<dbReference type="Pfam" id="PF00089">
    <property type="entry name" value="Trypsin"/>
    <property type="match status" value="1"/>
</dbReference>
<accession>A0A7R9BNS0</accession>
<dbReference type="FunFam" id="2.40.10.10:FF:000068">
    <property type="entry name" value="transmembrane protease serine 2"/>
    <property type="match status" value="1"/>
</dbReference>
<feature type="domain" description="Peptidase S1" evidence="8">
    <location>
        <begin position="61"/>
        <end position="334"/>
    </location>
</feature>
<evidence type="ECO:0000256" key="7">
    <source>
        <dbReference type="SAM" id="MobiDB-lite"/>
    </source>
</evidence>
<evidence type="ECO:0000256" key="6">
    <source>
        <dbReference type="RuleBase" id="RU363034"/>
    </source>
</evidence>
<dbReference type="PANTHER" id="PTHR24264">
    <property type="entry name" value="TRYPSIN-RELATED"/>
    <property type="match status" value="1"/>
</dbReference>
<feature type="region of interest" description="Disordered" evidence="7">
    <location>
        <begin position="404"/>
        <end position="452"/>
    </location>
</feature>
<dbReference type="InterPro" id="IPR033116">
    <property type="entry name" value="TRYPSIN_SER"/>
</dbReference>
<keyword evidence="3 6" id="KW-0720">Serine protease</keyword>
<dbReference type="FunFam" id="2.40.10.10:FF:000002">
    <property type="entry name" value="Transmembrane protease serine"/>
    <property type="match status" value="1"/>
</dbReference>
<dbReference type="InterPro" id="IPR050127">
    <property type="entry name" value="Serine_Proteases_S1"/>
</dbReference>
<evidence type="ECO:0000259" key="8">
    <source>
        <dbReference type="PROSITE" id="PS50240"/>
    </source>
</evidence>
<protein>
    <recommendedName>
        <fullName evidence="8">Peptidase S1 domain-containing protein</fullName>
    </recommendedName>
</protein>
<dbReference type="EMBL" id="CAJPEX010001353">
    <property type="protein sequence ID" value="CAG0918914.1"/>
    <property type="molecule type" value="Genomic_DNA"/>
</dbReference>
<dbReference type="GO" id="GO:0004252">
    <property type="term" value="F:serine-type endopeptidase activity"/>
    <property type="evidence" value="ECO:0007669"/>
    <property type="project" value="InterPro"/>
</dbReference>
<dbReference type="GO" id="GO:0006508">
    <property type="term" value="P:proteolysis"/>
    <property type="evidence" value="ECO:0007669"/>
    <property type="project" value="UniProtKB-KW"/>
</dbReference>
<proteinExistence type="inferred from homology"/>
<feature type="compositionally biased region" description="Basic residues" evidence="7">
    <location>
        <begin position="427"/>
        <end position="437"/>
    </location>
</feature>
<keyword evidence="4" id="KW-1015">Disulfide bond</keyword>
<evidence type="ECO:0000256" key="4">
    <source>
        <dbReference type="ARBA" id="ARBA00023157"/>
    </source>
</evidence>
<dbReference type="InterPro" id="IPR009003">
    <property type="entry name" value="Peptidase_S1_PA"/>
</dbReference>
<gene>
    <name evidence="9" type="ORF">NMOB1V02_LOCUS6459</name>
</gene>
<evidence type="ECO:0000256" key="1">
    <source>
        <dbReference type="ARBA" id="ARBA00022670"/>
    </source>
</evidence>
<feature type="compositionally biased region" description="Polar residues" evidence="7">
    <location>
        <begin position="404"/>
        <end position="422"/>
    </location>
</feature>
<keyword evidence="10" id="KW-1185">Reference proteome</keyword>
<keyword evidence="2 6" id="KW-0378">Hydrolase</keyword>
<evidence type="ECO:0000256" key="5">
    <source>
        <dbReference type="ARBA" id="ARBA00024195"/>
    </source>
</evidence>
<dbReference type="InterPro" id="IPR001254">
    <property type="entry name" value="Trypsin_dom"/>
</dbReference>
<evidence type="ECO:0000256" key="2">
    <source>
        <dbReference type="ARBA" id="ARBA00022801"/>
    </source>
</evidence>
<sequence>CSDFLTRVLIVSSTVHGTDSEGQHLPSRRNGADKTSLQYFNNSNPARYDDDDDDDNKEQALISARSSKNRPTEWQQMIPYTDQISSPEGEIPYQAALVFPNGDGRAEMHCGGILIAPAWVLSAAHCFPKGENSIVVLGETDLSVLDPDEQRFDIEKVVVHRDYQERSSPIMNDIALVLLHGRAKLTKWVKTIQLPLTADEPTGYGIVSGWGSTMPVTYTSIKTKDFMPNRLQRLALPIVPLTLCETVYNVRDSHICAGAFDEGGKDSCKGDSGGPLVCKMPTRHIAKRRAASIEPEELYLCGIVSYGYGCAQKRKPGVYTRVGHFLEWIKSAMKEAGPDETNQTHVHHFAQPTQITTKSNKALLPLATTPLDLFGGGTGKRQDGKYTLHKSRLHDNAIRDRVNTTNATNSTIPASSSSHFQYTSRGTRTRTQRRSFGMRRSTVAGKPVPHGNPVFHQAQTLRGDQLLGTVGLSLDNPWNKTAQIQSISGRSLYRPDSLNELQTSNDT</sequence>
<evidence type="ECO:0000313" key="10">
    <source>
        <dbReference type="Proteomes" id="UP000678499"/>
    </source>
</evidence>
<name>A0A7R9BNS0_9CRUS</name>
<evidence type="ECO:0000313" key="9">
    <source>
        <dbReference type="EMBL" id="CAD7278762.1"/>
    </source>
</evidence>
<feature type="non-terminal residue" evidence="9">
    <location>
        <position position="507"/>
    </location>
</feature>
<dbReference type="PRINTS" id="PR00722">
    <property type="entry name" value="CHYMOTRYPSIN"/>
</dbReference>
<dbReference type="PANTHER" id="PTHR24264:SF54">
    <property type="entry name" value="PEPTIDASE S1 DOMAIN-CONTAINING PROTEIN"/>
    <property type="match status" value="1"/>
</dbReference>
<dbReference type="InterPro" id="IPR018114">
    <property type="entry name" value="TRYPSIN_HIS"/>
</dbReference>
<organism evidence="9">
    <name type="scientific">Notodromas monacha</name>
    <dbReference type="NCBI Taxonomy" id="399045"/>
    <lineage>
        <taxon>Eukaryota</taxon>
        <taxon>Metazoa</taxon>
        <taxon>Ecdysozoa</taxon>
        <taxon>Arthropoda</taxon>
        <taxon>Crustacea</taxon>
        <taxon>Oligostraca</taxon>
        <taxon>Ostracoda</taxon>
        <taxon>Podocopa</taxon>
        <taxon>Podocopida</taxon>
        <taxon>Cypridocopina</taxon>
        <taxon>Cypridoidea</taxon>
        <taxon>Cyprididae</taxon>
        <taxon>Notodromas</taxon>
    </lineage>
</organism>
<keyword evidence="1 6" id="KW-0645">Protease</keyword>
<dbReference type="Proteomes" id="UP000678499">
    <property type="component" value="Unassembled WGS sequence"/>
</dbReference>
<dbReference type="Gene3D" id="2.40.10.10">
    <property type="entry name" value="Trypsin-like serine proteases"/>
    <property type="match status" value="1"/>
</dbReference>
<feature type="region of interest" description="Disordered" evidence="7">
    <location>
        <begin position="16"/>
        <end position="56"/>
    </location>
</feature>